<keyword evidence="2" id="KW-1185">Reference proteome</keyword>
<name>A0AB34G8M7_ESCRO</name>
<protein>
    <submittedName>
        <fullName evidence="1">Uncharacterized protein</fullName>
    </submittedName>
</protein>
<comment type="caution">
    <text evidence="1">The sequence shown here is derived from an EMBL/GenBank/DDBJ whole genome shotgun (WGS) entry which is preliminary data.</text>
</comment>
<reference evidence="1 2" key="1">
    <citation type="submission" date="2022-11" db="EMBL/GenBank/DDBJ databases">
        <title>Whole genome sequence of Eschrichtius robustus ER-17-0199.</title>
        <authorList>
            <person name="Bruniche-Olsen A."/>
            <person name="Black A.N."/>
            <person name="Fields C.J."/>
            <person name="Walden K."/>
            <person name="Dewoody J.A."/>
        </authorList>
    </citation>
    <scope>NUCLEOTIDE SEQUENCE [LARGE SCALE GENOMIC DNA]</scope>
    <source>
        <strain evidence="1">ER-17-0199</strain>
        <tissue evidence="1">Blubber</tissue>
    </source>
</reference>
<gene>
    <name evidence="1" type="ORF">J1605_015754</name>
</gene>
<sequence>MPSHPPLQRQALAGPICRAAGPGTRASLLYGKGARVCDNVTLASFGGNSPTFGFLWWRAKDGLVRKGGR</sequence>
<evidence type="ECO:0000313" key="1">
    <source>
        <dbReference type="EMBL" id="KAJ8776192.1"/>
    </source>
</evidence>
<organism evidence="1 2">
    <name type="scientific">Eschrichtius robustus</name>
    <name type="common">California gray whale</name>
    <name type="synonym">Eschrichtius gibbosus</name>
    <dbReference type="NCBI Taxonomy" id="9764"/>
    <lineage>
        <taxon>Eukaryota</taxon>
        <taxon>Metazoa</taxon>
        <taxon>Chordata</taxon>
        <taxon>Craniata</taxon>
        <taxon>Vertebrata</taxon>
        <taxon>Euteleostomi</taxon>
        <taxon>Mammalia</taxon>
        <taxon>Eutheria</taxon>
        <taxon>Laurasiatheria</taxon>
        <taxon>Artiodactyla</taxon>
        <taxon>Whippomorpha</taxon>
        <taxon>Cetacea</taxon>
        <taxon>Mysticeti</taxon>
        <taxon>Eschrichtiidae</taxon>
        <taxon>Eschrichtius</taxon>
    </lineage>
</organism>
<dbReference type="AlphaFoldDB" id="A0AB34G8M7"/>
<evidence type="ECO:0000313" key="2">
    <source>
        <dbReference type="Proteomes" id="UP001159641"/>
    </source>
</evidence>
<accession>A0AB34G8M7</accession>
<dbReference type="EMBL" id="JAIQCJ010002444">
    <property type="protein sequence ID" value="KAJ8776192.1"/>
    <property type="molecule type" value="Genomic_DNA"/>
</dbReference>
<dbReference type="Proteomes" id="UP001159641">
    <property type="component" value="Unassembled WGS sequence"/>
</dbReference>
<proteinExistence type="predicted"/>